<dbReference type="InterPro" id="IPR036388">
    <property type="entry name" value="WH-like_DNA-bd_sf"/>
</dbReference>
<dbReference type="OrthoDB" id="9792035at2"/>
<dbReference type="InterPro" id="IPR010332">
    <property type="entry name" value="ATPase_terminase-su_N"/>
</dbReference>
<keyword evidence="3" id="KW-1185">Reference proteome</keyword>
<dbReference type="AlphaFoldDB" id="A0A1D7XHB4"/>
<feature type="domain" description="Terminase ATPase subunit N-terminal" evidence="1">
    <location>
        <begin position="4"/>
        <end position="48"/>
    </location>
</feature>
<dbReference type="Gene3D" id="1.10.10.10">
    <property type="entry name" value="Winged helix-like DNA-binding domain superfamily/Winged helix DNA-binding domain"/>
    <property type="match status" value="1"/>
</dbReference>
<dbReference type="RefSeq" id="WP_069678905.1">
    <property type="nucleotide sequence ID" value="NZ_CP017253.2"/>
</dbReference>
<dbReference type="Proteomes" id="UP000094652">
    <property type="component" value="Chromosome"/>
</dbReference>
<name>A0A1D7XHB4_9CLOT</name>
<evidence type="ECO:0000313" key="2">
    <source>
        <dbReference type="EMBL" id="AOR22745.1"/>
    </source>
</evidence>
<dbReference type="Pfam" id="PF06056">
    <property type="entry name" value="Terminase_5"/>
    <property type="match status" value="1"/>
</dbReference>
<dbReference type="KEGG" id="ctae:BGI42_03030"/>
<gene>
    <name evidence="2" type="ORF">BGI42_03030</name>
</gene>
<sequence>MTEDQKKQIRLLRYKGWGYKKISNAVGVSRDSVRGYCKRNRLDGYASEANSNHKQSIVDELVYDFCLQCGAKLEQSNKGRKKKFCTPKCKSEWEKTNRKIYIFQCEHCGKEYKSLGNKNRKYCSHECYVRDRFWRKEDAAQIVEKILKMEKVDHIPKWLKELLLSNLQE</sequence>
<reference evidence="3" key="1">
    <citation type="submission" date="2016-09" db="EMBL/GenBank/DDBJ databases">
        <title>Genomics of Clostridium taeniosporum, an organism which forms endospores with ribbon-like appendages.</title>
        <authorList>
            <person name="Walker J.R."/>
        </authorList>
    </citation>
    <scope>NUCLEOTIDE SEQUENCE [LARGE SCALE GENOMIC DNA]</scope>
    <source>
        <strain evidence="3">1/k</strain>
    </source>
</reference>
<dbReference type="STRING" id="394958.BGI42_03030"/>
<evidence type="ECO:0000313" key="3">
    <source>
        <dbReference type="Proteomes" id="UP000094652"/>
    </source>
</evidence>
<evidence type="ECO:0000259" key="1">
    <source>
        <dbReference type="Pfam" id="PF06056"/>
    </source>
</evidence>
<dbReference type="EMBL" id="CP017253">
    <property type="protein sequence ID" value="AOR22745.1"/>
    <property type="molecule type" value="Genomic_DNA"/>
</dbReference>
<protein>
    <submittedName>
        <fullName evidence="2">RNA polymerase subunit sigma-24</fullName>
    </submittedName>
</protein>
<organism evidence="2 3">
    <name type="scientific">Clostridium taeniosporum</name>
    <dbReference type="NCBI Taxonomy" id="394958"/>
    <lineage>
        <taxon>Bacteria</taxon>
        <taxon>Bacillati</taxon>
        <taxon>Bacillota</taxon>
        <taxon>Clostridia</taxon>
        <taxon>Eubacteriales</taxon>
        <taxon>Clostridiaceae</taxon>
        <taxon>Clostridium</taxon>
    </lineage>
</organism>
<accession>A0A1D7XHB4</accession>
<proteinExistence type="predicted"/>